<feature type="region of interest" description="Disordered" evidence="1">
    <location>
        <begin position="1"/>
        <end position="42"/>
    </location>
</feature>
<dbReference type="AlphaFoldDB" id="A0A2Z7BYT8"/>
<feature type="compositionally biased region" description="Low complexity" evidence="1">
    <location>
        <begin position="16"/>
        <end position="42"/>
    </location>
</feature>
<reference evidence="2 3" key="1">
    <citation type="journal article" date="2015" name="Proc. Natl. Acad. Sci. U.S.A.">
        <title>The resurrection genome of Boea hygrometrica: A blueprint for survival of dehydration.</title>
        <authorList>
            <person name="Xiao L."/>
            <person name="Yang G."/>
            <person name="Zhang L."/>
            <person name="Yang X."/>
            <person name="Zhao S."/>
            <person name="Ji Z."/>
            <person name="Zhou Q."/>
            <person name="Hu M."/>
            <person name="Wang Y."/>
            <person name="Chen M."/>
            <person name="Xu Y."/>
            <person name="Jin H."/>
            <person name="Xiao X."/>
            <person name="Hu G."/>
            <person name="Bao F."/>
            <person name="Hu Y."/>
            <person name="Wan P."/>
            <person name="Li L."/>
            <person name="Deng X."/>
            <person name="Kuang T."/>
            <person name="Xiang C."/>
            <person name="Zhu J.K."/>
            <person name="Oliver M.J."/>
            <person name="He Y."/>
        </authorList>
    </citation>
    <scope>NUCLEOTIDE SEQUENCE [LARGE SCALE GENOMIC DNA]</scope>
    <source>
        <strain evidence="3">cv. XS01</strain>
    </source>
</reference>
<accession>A0A2Z7BYT8</accession>
<proteinExistence type="predicted"/>
<dbReference type="GO" id="GO:0005634">
    <property type="term" value="C:nucleus"/>
    <property type="evidence" value="ECO:0007669"/>
    <property type="project" value="TreeGrafter"/>
</dbReference>
<name>A0A2Z7BYT8_9LAMI</name>
<dbReference type="InterPro" id="IPR034546">
    <property type="entry name" value="PAIR1"/>
</dbReference>
<sequence>MHVKRKPIALHNGTESSSIFGRSRASSDLRPQQSQQSLSQGISSQHGLFSQFSQNSQDDFLTSEKLASQERENSLKRTSCLPPINCTREETQMMMIPKTSSTLIRKWSGQEYKCQISEELEHRIGMVETSLSRLGMILDSVQSDIMQVNKGTKEVALEMEGVRQKLITLDDSMQLMNKGQEDLKTRLDLGLTSVSDRIKQSKGNQENCTEIFSMLSALSEKIDTQMINLQQNLFKNFSKDMQASRLLDNNFVSHLQAIACNMEKFIQLQETTPTPIPRPKAAKVCGPIQDVFFPNNATMRVKAQQENVVPKDETGRWTSVKHKQATFEVGNLDNFINQEQEWRVLIESDEELDGGFSCLLKEKTRDKEGYSFQEVKEETARILKNARKRKRKHSNTIIIN</sequence>
<dbReference type="OrthoDB" id="1920658at2759"/>
<protein>
    <recommendedName>
        <fullName evidence="4">Protein PAIR1</fullName>
    </recommendedName>
</protein>
<gene>
    <name evidence="2" type="ORF">F511_01285</name>
</gene>
<keyword evidence="3" id="KW-1185">Reference proteome</keyword>
<dbReference type="GO" id="GO:0009553">
    <property type="term" value="P:embryo sac development"/>
    <property type="evidence" value="ECO:0007669"/>
    <property type="project" value="TreeGrafter"/>
</dbReference>
<evidence type="ECO:0000313" key="2">
    <source>
        <dbReference type="EMBL" id="KZV37417.1"/>
    </source>
</evidence>
<dbReference type="GO" id="GO:0009556">
    <property type="term" value="P:microsporogenesis"/>
    <property type="evidence" value="ECO:0007669"/>
    <property type="project" value="TreeGrafter"/>
</dbReference>
<dbReference type="Proteomes" id="UP000250235">
    <property type="component" value="Unassembled WGS sequence"/>
</dbReference>
<dbReference type="EMBL" id="KV003144">
    <property type="protein sequence ID" value="KZV37417.1"/>
    <property type="molecule type" value="Genomic_DNA"/>
</dbReference>
<evidence type="ECO:0008006" key="4">
    <source>
        <dbReference type="Google" id="ProtNLM"/>
    </source>
</evidence>
<dbReference type="PANTHER" id="PTHR37695">
    <property type="entry name" value="RECOMBINATION INITIATION DEFECTS 3-RELATED"/>
    <property type="match status" value="1"/>
</dbReference>
<dbReference type="PANTHER" id="PTHR37695:SF1">
    <property type="entry name" value="RECOMBINATION INITIATION DEFECTS 3-RELATED"/>
    <property type="match status" value="1"/>
</dbReference>
<evidence type="ECO:0000256" key="1">
    <source>
        <dbReference type="SAM" id="MobiDB-lite"/>
    </source>
</evidence>
<organism evidence="2 3">
    <name type="scientific">Dorcoceras hygrometricum</name>
    <dbReference type="NCBI Taxonomy" id="472368"/>
    <lineage>
        <taxon>Eukaryota</taxon>
        <taxon>Viridiplantae</taxon>
        <taxon>Streptophyta</taxon>
        <taxon>Embryophyta</taxon>
        <taxon>Tracheophyta</taxon>
        <taxon>Spermatophyta</taxon>
        <taxon>Magnoliopsida</taxon>
        <taxon>eudicotyledons</taxon>
        <taxon>Gunneridae</taxon>
        <taxon>Pentapetalae</taxon>
        <taxon>asterids</taxon>
        <taxon>lamiids</taxon>
        <taxon>Lamiales</taxon>
        <taxon>Gesneriaceae</taxon>
        <taxon>Didymocarpoideae</taxon>
        <taxon>Trichosporeae</taxon>
        <taxon>Loxocarpinae</taxon>
        <taxon>Dorcoceras</taxon>
    </lineage>
</organism>
<dbReference type="GO" id="GO:0070192">
    <property type="term" value="P:chromosome organization involved in meiotic cell cycle"/>
    <property type="evidence" value="ECO:0007669"/>
    <property type="project" value="InterPro"/>
</dbReference>
<dbReference type="GO" id="GO:0042138">
    <property type="term" value="P:meiotic DNA double-strand break formation"/>
    <property type="evidence" value="ECO:0007669"/>
    <property type="project" value="TreeGrafter"/>
</dbReference>
<evidence type="ECO:0000313" key="3">
    <source>
        <dbReference type="Proteomes" id="UP000250235"/>
    </source>
</evidence>